<accession>A0A9N7PJR5</accession>
<name>A0A9N7PJR5_CLOSE</name>
<sequence length="268" mass="31306">MAKPSIFSKEYNSHMKKRKRNRNILISSIILLVIIGLGVFKFNEKLISFSDIKMKIQSLFNKGEETLDEKNKDTEVIHPNIDEQVKEESKKDEKKILELSINGDRKLKMEYEEKDNKRTFKDIVEMPQGIYYDISPLKEFLLIIDENQNINLFNTKGEAKNITSPTYVAPNGEKFEKDTILKIYKEHIWNKDAKFISNTKVAYISNIPYFGYNLNKYIWIVDIQNNTHTTLWNSKAKDIEFLGHSDKGLEVTINGNKKYINDNGQLIN</sequence>
<dbReference type="KEGG" id="csep:CP523_11850"/>
<protein>
    <recommendedName>
        <fullName evidence="6">tRNA (Guanine-N1)-methyltransferase</fullName>
    </recommendedName>
</protein>
<organism evidence="2 4">
    <name type="scientific">Clostridium septicum</name>
    <dbReference type="NCBI Taxonomy" id="1504"/>
    <lineage>
        <taxon>Bacteria</taxon>
        <taxon>Bacillati</taxon>
        <taxon>Bacillota</taxon>
        <taxon>Clostridia</taxon>
        <taxon>Eubacteriales</taxon>
        <taxon>Clostridiaceae</taxon>
        <taxon>Clostridium</taxon>
    </lineage>
</organism>
<dbReference type="RefSeq" id="WP_066673428.1">
    <property type="nucleotide sequence ID" value="NZ_CABMIZ010000001.1"/>
</dbReference>
<keyword evidence="5" id="KW-1185">Reference proteome</keyword>
<evidence type="ECO:0000313" key="5">
    <source>
        <dbReference type="Proteomes" id="UP001055437"/>
    </source>
</evidence>
<dbReference type="GeneID" id="303561378"/>
<evidence type="ECO:0008006" key="6">
    <source>
        <dbReference type="Google" id="ProtNLM"/>
    </source>
</evidence>
<keyword evidence="1" id="KW-1133">Transmembrane helix</keyword>
<dbReference type="Proteomes" id="UP000280586">
    <property type="component" value="Chromosome"/>
</dbReference>
<dbReference type="AlphaFoldDB" id="A0A9N7PJR5"/>
<evidence type="ECO:0000256" key="1">
    <source>
        <dbReference type="SAM" id="Phobius"/>
    </source>
</evidence>
<proteinExistence type="predicted"/>
<evidence type="ECO:0000313" key="3">
    <source>
        <dbReference type="EMBL" id="USS01649.1"/>
    </source>
</evidence>
<reference evidence="2 4" key="1">
    <citation type="submission" date="2017-09" db="EMBL/GenBank/DDBJ databases">
        <authorList>
            <person name="Thomas P."/>
            <person name="Seyboldt C."/>
        </authorList>
    </citation>
    <scope>NUCLEOTIDE SEQUENCE [LARGE SCALE GENOMIC DNA]</scope>
    <source>
        <strain evidence="2 4">DSM 7534</strain>
    </source>
</reference>
<gene>
    <name evidence="2" type="ORF">CP523_11850</name>
    <name evidence="3" type="ORF">NH397_04225</name>
</gene>
<dbReference type="EMBL" id="CP099799">
    <property type="protein sequence ID" value="USS01649.1"/>
    <property type="molecule type" value="Genomic_DNA"/>
</dbReference>
<dbReference type="OrthoDB" id="1952449at2"/>
<keyword evidence="1" id="KW-0812">Transmembrane</keyword>
<dbReference type="Proteomes" id="UP001055437">
    <property type="component" value="Chromosome"/>
</dbReference>
<feature type="transmembrane region" description="Helical" evidence="1">
    <location>
        <begin position="21"/>
        <end position="40"/>
    </location>
</feature>
<reference evidence="3" key="2">
    <citation type="submission" date="2022-06" db="EMBL/GenBank/DDBJ databases">
        <authorList>
            <person name="Holder M.E."/>
            <person name="Ajami N.J."/>
            <person name="Petrosino J.F."/>
        </authorList>
    </citation>
    <scope>NUCLEOTIDE SEQUENCE</scope>
    <source>
        <strain evidence="3">RMA 8861</strain>
    </source>
</reference>
<evidence type="ECO:0000313" key="2">
    <source>
        <dbReference type="EMBL" id="AYE35051.1"/>
    </source>
</evidence>
<evidence type="ECO:0000313" key="4">
    <source>
        <dbReference type="Proteomes" id="UP000280586"/>
    </source>
</evidence>
<dbReference type="EMBL" id="CP023671">
    <property type="protein sequence ID" value="AYE35051.1"/>
    <property type="molecule type" value="Genomic_DNA"/>
</dbReference>
<keyword evidence="1" id="KW-0472">Membrane</keyword>